<dbReference type="Proteomes" id="UP000598271">
    <property type="component" value="Unassembled WGS sequence"/>
</dbReference>
<keyword evidence="3" id="KW-1185">Reference proteome</keyword>
<keyword evidence="1" id="KW-0472">Membrane</keyword>
<comment type="caution">
    <text evidence="2">The sequence shown here is derived from an EMBL/GenBank/DDBJ whole genome shotgun (WGS) entry which is preliminary data.</text>
</comment>
<feature type="transmembrane region" description="Helical" evidence="1">
    <location>
        <begin position="199"/>
        <end position="218"/>
    </location>
</feature>
<dbReference type="Pfam" id="PF07099">
    <property type="entry name" value="DUF1361"/>
    <property type="match status" value="1"/>
</dbReference>
<keyword evidence="1" id="KW-0812">Transmembrane</keyword>
<feature type="transmembrane region" description="Helical" evidence="1">
    <location>
        <begin position="116"/>
        <end position="135"/>
    </location>
</feature>
<evidence type="ECO:0000256" key="1">
    <source>
        <dbReference type="SAM" id="Phobius"/>
    </source>
</evidence>
<gene>
    <name evidence="2" type="ORF">GCM10007390_36690</name>
</gene>
<accession>A0A8J3D3Z2</accession>
<organism evidence="2 3">
    <name type="scientific">Persicitalea jodogahamensis</name>
    <dbReference type="NCBI Taxonomy" id="402147"/>
    <lineage>
        <taxon>Bacteria</taxon>
        <taxon>Pseudomonadati</taxon>
        <taxon>Bacteroidota</taxon>
        <taxon>Cytophagia</taxon>
        <taxon>Cytophagales</taxon>
        <taxon>Spirosomataceae</taxon>
        <taxon>Persicitalea</taxon>
    </lineage>
</organism>
<dbReference type="RefSeq" id="WP_189566015.1">
    <property type="nucleotide sequence ID" value="NZ_BMXF01000004.1"/>
</dbReference>
<feature type="transmembrane region" description="Helical" evidence="1">
    <location>
        <begin position="18"/>
        <end position="38"/>
    </location>
</feature>
<feature type="transmembrane region" description="Helical" evidence="1">
    <location>
        <begin position="147"/>
        <end position="165"/>
    </location>
</feature>
<dbReference type="EMBL" id="BMXF01000004">
    <property type="protein sequence ID" value="GHB79355.1"/>
    <property type="molecule type" value="Genomic_DNA"/>
</dbReference>
<proteinExistence type="predicted"/>
<feature type="transmembrane region" description="Helical" evidence="1">
    <location>
        <begin position="44"/>
        <end position="64"/>
    </location>
</feature>
<dbReference type="AlphaFoldDB" id="A0A8J3D3Z2"/>
<feature type="transmembrane region" description="Helical" evidence="1">
    <location>
        <begin position="76"/>
        <end position="96"/>
    </location>
</feature>
<evidence type="ECO:0000313" key="3">
    <source>
        <dbReference type="Proteomes" id="UP000598271"/>
    </source>
</evidence>
<dbReference type="InterPro" id="IPR009793">
    <property type="entry name" value="DUF1361"/>
</dbReference>
<sequence length="231" mass="26710">MEIPVPYLLRYIYRNPKLLLLGIVSGMSVSLWVVRVMVTHDGNYRFMVWNLFLALLPLLVAKVLQELDQIDRLPLLPRLAGLALWLLLVPNSFYMITDLMHIKHADPVTIWYDSLMFFSFAMTGMLAGTYSWYIIHKVVAGKHGPVLAWLGVLASSVLVAFGIYLGRYGRWNSWDILTNPMALGWAIWDSAHNHLARQLTVSFTFSLLLVYLAFYAYYELRKYEINDRMSQ</sequence>
<reference evidence="2 3" key="1">
    <citation type="journal article" date="2014" name="Int. J. Syst. Evol. Microbiol.">
        <title>Complete genome sequence of Corynebacterium casei LMG S-19264T (=DSM 44701T), isolated from a smear-ripened cheese.</title>
        <authorList>
            <consortium name="US DOE Joint Genome Institute (JGI-PGF)"/>
            <person name="Walter F."/>
            <person name="Albersmeier A."/>
            <person name="Kalinowski J."/>
            <person name="Ruckert C."/>
        </authorList>
    </citation>
    <scope>NUCLEOTIDE SEQUENCE [LARGE SCALE GENOMIC DNA]</scope>
    <source>
        <strain evidence="2 3">KCTC 12866</strain>
    </source>
</reference>
<name>A0A8J3D3Z2_9BACT</name>
<keyword evidence="1" id="KW-1133">Transmembrane helix</keyword>
<protein>
    <submittedName>
        <fullName evidence="2">Membrane protein</fullName>
    </submittedName>
</protein>
<evidence type="ECO:0000313" key="2">
    <source>
        <dbReference type="EMBL" id="GHB79355.1"/>
    </source>
</evidence>